<keyword evidence="4" id="KW-0808">Transferase</keyword>
<keyword evidence="8" id="KW-0902">Two-component regulatory system</keyword>
<dbReference type="SMART" id="SM00387">
    <property type="entry name" value="HATPase_c"/>
    <property type="match status" value="1"/>
</dbReference>
<comment type="caution">
    <text evidence="12">The sequence shown here is derived from an EMBL/GenBank/DDBJ whole genome shotgun (WGS) entry which is preliminary data.</text>
</comment>
<feature type="domain" description="Histidine kinase" evidence="10">
    <location>
        <begin position="326"/>
        <end position="537"/>
    </location>
</feature>
<dbReference type="SUPFAM" id="SSF47384">
    <property type="entry name" value="Homodimeric domain of signal transducing histidine kinase"/>
    <property type="match status" value="1"/>
</dbReference>
<dbReference type="CDD" id="cd00082">
    <property type="entry name" value="HisKA"/>
    <property type="match status" value="1"/>
</dbReference>
<feature type="domain" description="PAC" evidence="11">
    <location>
        <begin position="263"/>
        <end position="313"/>
    </location>
</feature>
<keyword evidence="5" id="KW-0547">Nucleotide-binding</keyword>
<evidence type="ECO:0000256" key="4">
    <source>
        <dbReference type="ARBA" id="ARBA00022679"/>
    </source>
</evidence>
<comment type="catalytic activity">
    <reaction evidence="1">
        <text>ATP + protein L-histidine = ADP + protein N-phospho-L-histidine.</text>
        <dbReference type="EC" id="2.7.13.3"/>
    </reaction>
</comment>
<dbReference type="Gene3D" id="1.10.287.130">
    <property type="match status" value="1"/>
</dbReference>
<keyword evidence="6" id="KW-0418">Kinase</keyword>
<dbReference type="GO" id="GO:0005524">
    <property type="term" value="F:ATP binding"/>
    <property type="evidence" value="ECO:0007669"/>
    <property type="project" value="UniProtKB-KW"/>
</dbReference>
<dbReference type="InterPro" id="IPR035965">
    <property type="entry name" value="PAS-like_dom_sf"/>
</dbReference>
<dbReference type="PRINTS" id="PR00344">
    <property type="entry name" value="BCTRLSENSOR"/>
</dbReference>
<dbReference type="PROSITE" id="PS50113">
    <property type="entry name" value="PAC"/>
    <property type="match status" value="1"/>
</dbReference>
<dbReference type="InterPro" id="IPR001610">
    <property type="entry name" value="PAC"/>
</dbReference>
<dbReference type="Gene3D" id="3.30.565.10">
    <property type="entry name" value="Histidine kinase-like ATPase, C-terminal domain"/>
    <property type="match status" value="1"/>
</dbReference>
<dbReference type="Pfam" id="PF13426">
    <property type="entry name" value="PAS_9"/>
    <property type="match status" value="1"/>
</dbReference>
<evidence type="ECO:0000256" key="7">
    <source>
        <dbReference type="ARBA" id="ARBA00022840"/>
    </source>
</evidence>
<dbReference type="GO" id="GO:0000155">
    <property type="term" value="F:phosphorelay sensor kinase activity"/>
    <property type="evidence" value="ECO:0007669"/>
    <property type="project" value="InterPro"/>
</dbReference>
<dbReference type="PANTHER" id="PTHR43065">
    <property type="entry name" value="SENSOR HISTIDINE KINASE"/>
    <property type="match status" value="1"/>
</dbReference>
<dbReference type="AlphaFoldDB" id="A0A7C4RP20"/>
<dbReference type="InterPro" id="IPR005467">
    <property type="entry name" value="His_kinase_dom"/>
</dbReference>
<dbReference type="InterPro" id="IPR004358">
    <property type="entry name" value="Sig_transdc_His_kin-like_C"/>
</dbReference>
<dbReference type="InterPro" id="IPR000014">
    <property type="entry name" value="PAS"/>
</dbReference>
<evidence type="ECO:0000259" key="11">
    <source>
        <dbReference type="PROSITE" id="PS50113"/>
    </source>
</evidence>
<dbReference type="PROSITE" id="PS50109">
    <property type="entry name" value="HIS_KIN"/>
    <property type="match status" value="1"/>
</dbReference>
<keyword evidence="7" id="KW-0067">ATP-binding</keyword>
<dbReference type="InterPro" id="IPR036097">
    <property type="entry name" value="HisK_dim/P_sf"/>
</dbReference>
<dbReference type="InterPro" id="IPR025751">
    <property type="entry name" value="RsbRD_N_dom"/>
</dbReference>
<evidence type="ECO:0000256" key="6">
    <source>
        <dbReference type="ARBA" id="ARBA00022777"/>
    </source>
</evidence>
<evidence type="ECO:0000256" key="5">
    <source>
        <dbReference type="ARBA" id="ARBA00022741"/>
    </source>
</evidence>
<dbReference type="SUPFAM" id="SSF55874">
    <property type="entry name" value="ATPase domain of HSP90 chaperone/DNA topoisomerase II/histidine kinase"/>
    <property type="match status" value="1"/>
</dbReference>
<accession>A0A7C4RP20</accession>
<protein>
    <recommendedName>
        <fullName evidence="2">histidine kinase</fullName>
        <ecNumber evidence="2">2.7.13.3</ecNumber>
    </recommendedName>
</protein>
<dbReference type="Pfam" id="PF14361">
    <property type="entry name" value="RsbRD_N"/>
    <property type="match status" value="1"/>
</dbReference>
<dbReference type="NCBIfam" id="TIGR00229">
    <property type="entry name" value="sensory_box"/>
    <property type="match status" value="1"/>
</dbReference>
<reference evidence="12" key="1">
    <citation type="journal article" date="2020" name="mSystems">
        <title>Genome- and Community-Level Interaction Insights into Carbon Utilization and Element Cycling Functions of Hydrothermarchaeota in Hydrothermal Sediment.</title>
        <authorList>
            <person name="Zhou Z."/>
            <person name="Liu Y."/>
            <person name="Xu W."/>
            <person name="Pan J."/>
            <person name="Luo Z.H."/>
            <person name="Li M."/>
        </authorList>
    </citation>
    <scope>NUCLEOTIDE SEQUENCE [LARGE SCALE GENOMIC DNA]</scope>
    <source>
        <strain evidence="12">SpSt-477</strain>
    </source>
</reference>
<evidence type="ECO:0000256" key="2">
    <source>
        <dbReference type="ARBA" id="ARBA00012438"/>
    </source>
</evidence>
<evidence type="ECO:0000313" key="12">
    <source>
        <dbReference type="EMBL" id="HGU31753.1"/>
    </source>
</evidence>
<evidence type="ECO:0000256" key="1">
    <source>
        <dbReference type="ARBA" id="ARBA00000085"/>
    </source>
</evidence>
<sequence length="545" mass="62821">MRRSLALSPLRAHALFRSSTPCFHDLQALSMPSFDWYSFLTRYRQPILEGWVDRLKRDVSEMYARRPVEELWYTVGKAFEANFQALCFNRWESLDAFIDEICRLRLEGGFPLVDVQKAFDLFRLIVVPLIGAECRNAIPTDAIQEMNHCLAYTIYFFSDHFQNLHRRHLVESADRLREEVNRKTAQLSESERKYKTLVEEITDGYVVLQEDRIVFHNRAFAVLHDRSEETLNGNLFMEFVLPMDRSVMRERLAEASTGSSGIAPIEYRRQTRTGRSFPTEIQIKRTAYENRECLIGLCRDITERVELEHRMREAERLAHIAHVATSLSHEIRNPLSAIKMNLQILQRHPELVGNDKRRIDIAVQEMHRLERILKEVIDFTKPVVLQKCICDLNHVLRQTVELLEPKFLEKSLCMYQHFDETMPPMSLDPEKIEQIAINLLLNAIEAAPNGSKICIATRWKPYSENPSVHFRIENEGSGIPSDIREKLFHPFFTTKSKGVGLGLSVVRRLVEAHEGSVEVSSGPEGGTVFTVILPLGDGHGNDSGH</sequence>
<evidence type="ECO:0000259" key="10">
    <source>
        <dbReference type="PROSITE" id="PS50109"/>
    </source>
</evidence>
<name>A0A7C4RP20_9BACT</name>
<dbReference type="InterPro" id="IPR003661">
    <property type="entry name" value="HisK_dim/P_dom"/>
</dbReference>
<gene>
    <name evidence="12" type="ORF">ENS29_02730</name>
</gene>
<dbReference type="SMART" id="SM00086">
    <property type="entry name" value="PAC"/>
    <property type="match status" value="1"/>
</dbReference>
<keyword evidence="3" id="KW-0597">Phosphoprotein</keyword>
<dbReference type="InterPro" id="IPR000700">
    <property type="entry name" value="PAS-assoc_C"/>
</dbReference>
<proteinExistence type="predicted"/>
<dbReference type="SMART" id="SM00388">
    <property type="entry name" value="HisKA"/>
    <property type="match status" value="1"/>
</dbReference>
<dbReference type="CDD" id="cd00130">
    <property type="entry name" value="PAS"/>
    <property type="match status" value="1"/>
</dbReference>
<evidence type="ECO:0000256" key="9">
    <source>
        <dbReference type="SAM" id="Coils"/>
    </source>
</evidence>
<evidence type="ECO:0000256" key="3">
    <source>
        <dbReference type="ARBA" id="ARBA00022553"/>
    </source>
</evidence>
<feature type="coiled-coil region" evidence="9">
    <location>
        <begin position="166"/>
        <end position="200"/>
    </location>
</feature>
<dbReference type="EC" id="2.7.13.3" evidence="2"/>
<dbReference type="Gene3D" id="3.30.450.20">
    <property type="entry name" value="PAS domain"/>
    <property type="match status" value="1"/>
</dbReference>
<dbReference type="Pfam" id="PF02518">
    <property type="entry name" value="HATPase_c"/>
    <property type="match status" value="1"/>
</dbReference>
<dbReference type="Pfam" id="PF00512">
    <property type="entry name" value="HisKA"/>
    <property type="match status" value="1"/>
</dbReference>
<dbReference type="SUPFAM" id="SSF55785">
    <property type="entry name" value="PYP-like sensor domain (PAS domain)"/>
    <property type="match status" value="1"/>
</dbReference>
<dbReference type="InterPro" id="IPR003594">
    <property type="entry name" value="HATPase_dom"/>
</dbReference>
<dbReference type="EMBL" id="DSUH01000062">
    <property type="protein sequence ID" value="HGU31753.1"/>
    <property type="molecule type" value="Genomic_DNA"/>
</dbReference>
<dbReference type="PANTHER" id="PTHR43065:SF10">
    <property type="entry name" value="PEROXIDE STRESS-ACTIVATED HISTIDINE KINASE MAK3"/>
    <property type="match status" value="1"/>
</dbReference>
<organism evidence="12">
    <name type="scientific">Desulfatirhabdium butyrativorans</name>
    <dbReference type="NCBI Taxonomy" id="340467"/>
    <lineage>
        <taxon>Bacteria</taxon>
        <taxon>Pseudomonadati</taxon>
        <taxon>Thermodesulfobacteriota</taxon>
        <taxon>Desulfobacteria</taxon>
        <taxon>Desulfobacterales</taxon>
        <taxon>Desulfatirhabdiaceae</taxon>
        <taxon>Desulfatirhabdium</taxon>
    </lineage>
</organism>
<evidence type="ECO:0000256" key="8">
    <source>
        <dbReference type="ARBA" id="ARBA00023012"/>
    </source>
</evidence>
<dbReference type="InterPro" id="IPR036890">
    <property type="entry name" value="HATPase_C_sf"/>
</dbReference>
<keyword evidence="9" id="KW-0175">Coiled coil</keyword>